<reference evidence="5 6" key="1">
    <citation type="submission" date="2019-06" db="EMBL/GenBank/DDBJ databases">
        <title>Desulfobotulus mexicanus sp. nov., a novel sulfate-reducing bacterium isolated from the sediment of an alkaline crater lake in Mexico.</title>
        <authorList>
            <person name="Hirschler-Rea A."/>
        </authorList>
    </citation>
    <scope>NUCLEOTIDE SEQUENCE [LARGE SCALE GENOMIC DNA]</scope>
    <source>
        <strain evidence="5 6">PAR22N</strain>
    </source>
</reference>
<dbReference type="InterPro" id="IPR023198">
    <property type="entry name" value="PGP-like_dom2"/>
</dbReference>
<comment type="similarity">
    <text evidence="3">Belongs to the HAD-like hydrolase superfamily. CbbY/CbbZ/Gph/YieH family.</text>
</comment>
<dbReference type="InterPro" id="IPR041492">
    <property type="entry name" value="HAD_2"/>
</dbReference>
<evidence type="ECO:0000313" key="6">
    <source>
        <dbReference type="Proteomes" id="UP000321899"/>
    </source>
</evidence>
<dbReference type="GO" id="GO:0006281">
    <property type="term" value="P:DNA repair"/>
    <property type="evidence" value="ECO:0007669"/>
    <property type="project" value="TreeGrafter"/>
</dbReference>
<evidence type="ECO:0000256" key="4">
    <source>
        <dbReference type="ARBA" id="ARBA00013078"/>
    </source>
</evidence>
<evidence type="ECO:0000256" key="1">
    <source>
        <dbReference type="ARBA" id="ARBA00000830"/>
    </source>
</evidence>
<dbReference type="GO" id="GO:0005829">
    <property type="term" value="C:cytosol"/>
    <property type="evidence" value="ECO:0007669"/>
    <property type="project" value="TreeGrafter"/>
</dbReference>
<comment type="caution">
    <text evidence="5">The sequence shown here is derived from an EMBL/GenBank/DDBJ whole genome shotgun (WGS) entry which is preliminary data.</text>
</comment>
<dbReference type="Gene3D" id="3.40.50.1000">
    <property type="entry name" value="HAD superfamily/HAD-like"/>
    <property type="match status" value="1"/>
</dbReference>
<dbReference type="PANTHER" id="PTHR43434">
    <property type="entry name" value="PHOSPHOGLYCOLATE PHOSPHATASE"/>
    <property type="match status" value="1"/>
</dbReference>
<dbReference type="Pfam" id="PF13419">
    <property type="entry name" value="HAD_2"/>
    <property type="match status" value="1"/>
</dbReference>
<name>A0A5Q4VGS5_9BACT</name>
<dbReference type="SFLD" id="SFLDG01129">
    <property type="entry name" value="C1.5:_HAD__Beta-PGM__Phosphata"/>
    <property type="match status" value="1"/>
</dbReference>
<dbReference type="SFLD" id="SFLDS00003">
    <property type="entry name" value="Haloacid_Dehalogenase"/>
    <property type="match status" value="1"/>
</dbReference>
<evidence type="ECO:0000313" key="5">
    <source>
        <dbReference type="EMBL" id="TYT75171.1"/>
    </source>
</evidence>
<dbReference type="EC" id="3.1.3.18" evidence="4"/>
<dbReference type="InterPro" id="IPR023214">
    <property type="entry name" value="HAD_sf"/>
</dbReference>
<dbReference type="RefSeq" id="WP_139447139.1">
    <property type="nucleotide sequence ID" value="NZ_VDMB01000005.1"/>
</dbReference>
<dbReference type="OrthoDB" id="9778019at2"/>
<dbReference type="GO" id="GO:0008967">
    <property type="term" value="F:phosphoglycolate phosphatase activity"/>
    <property type="evidence" value="ECO:0007669"/>
    <property type="project" value="UniProtKB-EC"/>
</dbReference>
<sequence length="213" mass="24039">MKKTGFKTIFFDNDGVLVDTEKCYFEANQLALKDYGITMSLEDFQKYFLRSSKGIYAILGDVSQAAFEVFRKKRKQYHMELLAEKPIAIPGVDRILPLLAEHFRIGVVTSSEKEPFERIHRRTGFAPYFDFVICREDVEFSKPHPEPYLKALTFADCKPEYCLVIEDAERGLRAALAAGLCCWVIPGPMACGGSFTGAERVLGSLEEAAFLLL</sequence>
<dbReference type="SUPFAM" id="SSF56784">
    <property type="entry name" value="HAD-like"/>
    <property type="match status" value="1"/>
</dbReference>
<dbReference type="PANTHER" id="PTHR43434:SF1">
    <property type="entry name" value="PHOSPHOGLYCOLATE PHOSPHATASE"/>
    <property type="match status" value="1"/>
</dbReference>
<dbReference type="Gene3D" id="1.10.150.240">
    <property type="entry name" value="Putative phosphatase, domain 2"/>
    <property type="match status" value="1"/>
</dbReference>
<evidence type="ECO:0000256" key="3">
    <source>
        <dbReference type="ARBA" id="ARBA00006171"/>
    </source>
</evidence>
<evidence type="ECO:0000256" key="2">
    <source>
        <dbReference type="ARBA" id="ARBA00004818"/>
    </source>
</evidence>
<accession>A0A5Q4VGS5</accession>
<proteinExistence type="inferred from homology"/>
<dbReference type="EMBL" id="VDMB01000005">
    <property type="protein sequence ID" value="TYT75171.1"/>
    <property type="molecule type" value="Genomic_DNA"/>
</dbReference>
<comment type="pathway">
    <text evidence="2">Organic acid metabolism; glycolate biosynthesis; glycolate from 2-phosphoglycolate: step 1/1.</text>
</comment>
<dbReference type="InterPro" id="IPR036412">
    <property type="entry name" value="HAD-like_sf"/>
</dbReference>
<dbReference type="NCBIfam" id="TIGR01509">
    <property type="entry name" value="HAD-SF-IA-v3"/>
    <property type="match status" value="1"/>
</dbReference>
<comment type="catalytic activity">
    <reaction evidence="1">
        <text>2-phosphoglycolate + H2O = glycolate + phosphate</text>
        <dbReference type="Rhea" id="RHEA:14369"/>
        <dbReference type="ChEBI" id="CHEBI:15377"/>
        <dbReference type="ChEBI" id="CHEBI:29805"/>
        <dbReference type="ChEBI" id="CHEBI:43474"/>
        <dbReference type="ChEBI" id="CHEBI:58033"/>
        <dbReference type="EC" id="3.1.3.18"/>
    </reaction>
</comment>
<dbReference type="CDD" id="cd07505">
    <property type="entry name" value="HAD_BPGM-like"/>
    <property type="match status" value="1"/>
</dbReference>
<dbReference type="InterPro" id="IPR006439">
    <property type="entry name" value="HAD-SF_hydro_IA"/>
</dbReference>
<gene>
    <name evidence="5" type="ORF">FIM25_05500</name>
</gene>
<dbReference type="InterPro" id="IPR050155">
    <property type="entry name" value="HAD-like_hydrolase_sf"/>
</dbReference>
<protein>
    <recommendedName>
        <fullName evidence="4">phosphoglycolate phosphatase</fullName>
        <ecNumber evidence="4">3.1.3.18</ecNumber>
    </recommendedName>
</protein>
<dbReference type="Proteomes" id="UP000321899">
    <property type="component" value="Unassembled WGS sequence"/>
</dbReference>
<keyword evidence="6" id="KW-1185">Reference proteome</keyword>
<dbReference type="AlphaFoldDB" id="A0A5Q4VGS5"/>
<organism evidence="5 6">
    <name type="scientific">Desulfobotulus mexicanus</name>
    <dbReference type="NCBI Taxonomy" id="2586642"/>
    <lineage>
        <taxon>Bacteria</taxon>
        <taxon>Pseudomonadati</taxon>
        <taxon>Thermodesulfobacteriota</taxon>
        <taxon>Desulfobacteria</taxon>
        <taxon>Desulfobacterales</taxon>
        <taxon>Desulfobacteraceae</taxon>
        <taxon>Desulfobotulus</taxon>
    </lineage>
</organism>